<dbReference type="GO" id="GO:0005643">
    <property type="term" value="C:nuclear pore"/>
    <property type="evidence" value="ECO:0007669"/>
    <property type="project" value="UniProtKB-SubCell"/>
</dbReference>
<keyword evidence="11" id="KW-0906">Nuclear pore complex</keyword>
<dbReference type="SUPFAM" id="SSF52058">
    <property type="entry name" value="L domain-like"/>
    <property type="match status" value="1"/>
</dbReference>
<evidence type="ECO:0000256" key="6">
    <source>
        <dbReference type="ARBA" id="ARBA00022490"/>
    </source>
</evidence>
<dbReference type="GO" id="GO:0005654">
    <property type="term" value="C:nucleoplasm"/>
    <property type="evidence" value="ECO:0007669"/>
    <property type="project" value="UniProtKB-SubCell"/>
</dbReference>
<dbReference type="PANTHER" id="PTHR10662:SF15">
    <property type="entry name" value="NUCLEAR RNA EXPORT FACTOR 5"/>
    <property type="match status" value="1"/>
</dbReference>
<evidence type="ECO:0000256" key="16">
    <source>
        <dbReference type="SAM" id="MobiDB-lite"/>
    </source>
</evidence>
<keyword evidence="8" id="KW-0677">Repeat</keyword>
<keyword evidence="12" id="KW-0539">Nucleus</keyword>
<keyword evidence="11" id="KW-0653">Protein transport</keyword>
<evidence type="ECO:0000256" key="4">
    <source>
        <dbReference type="ARBA" id="ARBA00009285"/>
    </source>
</evidence>
<keyword evidence="10" id="KW-0811">Translocation</keyword>
<dbReference type="InterPro" id="IPR032675">
    <property type="entry name" value="LRR_dom_sf"/>
</dbReference>
<dbReference type="InterPro" id="IPR005637">
    <property type="entry name" value="TAP_C_dom"/>
</dbReference>
<sequence length="720" mass="82544">MLSPPVDVKTEYAWGHASLRGTRHHVTPKHNCETDLLRDAGVKFNMVASSLEDISPDSATREIRLSCLDRQRSLLSGICVIGPLGAGWHFACPTMVLASDVVHEHSGDSSVLQGRKRSGRSFQGSFGRRNGHYEEKHNGYILPPSKLQEDDGNVEMRDVHEDPKVRYSPYATQCNKQRRKWRNEGKIHVAVWRDTNRREREMEQDTQDGAMQSWFKVTIPFGRKYDKTWLMNSIQRHCIVPFTPIEFHYDKNRARFFVQDARAASALKDVSYRICNEEGRKVCAGDTSHVNPSSIPYSVQNKFTAEQMEQLKLTMKKRYDVSQQSLDLQKLRFDPDLKGQKIDMVLNRRYCMFATLQIIQRNFPELSSLNLCNNKLYGLDGLSDVVEKAPQVKILNLSKNQLKSALELNKLKGMKLEELWLEGNPFCRIFLDQSVYVSAIRDCFPTLLRLDGQELSPPVAIDIDAPVLINPYKEGYGGSESLKNIVLRFLQEYYLTYDYGDRRSLLSVYHDEACFSLTIPFNPSDPDPNSLCDYFKHSRNMKNLKDSFLQEQLLKHKKLDIVDSLSVLPKTQHDFSSFFMDMWLQMETMLCFSVNGVFKEVEGKSQGCVRAFTRTFIATPGSNSSLCIVNDQLFVRNANPDEIRRVCPIPLPTICSSSKPTLSQEQQQMVQAFSVQSGMKVEWSQKCLEDNEWNYTRAGQIFTTLQTEGKIPEEAFTKMP</sequence>
<organism evidence="19">
    <name type="scientific">Castor canadensis</name>
    <name type="common">American beaver</name>
    <dbReference type="NCBI Taxonomy" id="51338"/>
    <lineage>
        <taxon>Eukaryota</taxon>
        <taxon>Metazoa</taxon>
        <taxon>Chordata</taxon>
        <taxon>Craniata</taxon>
        <taxon>Vertebrata</taxon>
        <taxon>Euteleostomi</taxon>
        <taxon>Mammalia</taxon>
        <taxon>Eutheria</taxon>
        <taxon>Euarchontoglires</taxon>
        <taxon>Glires</taxon>
        <taxon>Rodentia</taxon>
        <taxon>Castorimorpha</taxon>
        <taxon>Castoridae</taxon>
        <taxon>Castor</taxon>
    </lineage>
</organism>
<proteinExistence type="inferred from homology"/>
<dbReference type="InterPro" id="IPR035979">
    <property type="entry name" value="RBD_domain_sf"/>
</dbReference>
<gene>
    <name evidence="19" type="primary">LOC109680828</name>
</gene>
<dbReference type="FunFam" id="3.10.450.50:FF:000004">
    <property type="entry name" value="Nuclear RNA export factor 1"/>
    <property type="match status" value="1"/>
</dbReference>
<reference evidence="19" key="1">
    <citation type="submission" date="2025-08" db="UniProtKB">
        <authorList>
            <consortium name="RefSeq"/>
        </authorList>
    </citation>
    <scope>IDENTIFICATION</scope>
    <source>
        <tissue evidence="19">Leukocyte</tissue>
    </source>
</reference>
<dbReference type="Pfam" id="PF22602">
    <property type="entry name" value="NXF_NTF2"/>
    <property type="match status" value="1"/>
</dbReference>
<evidence type="ECO:0000256" key="1">
    <source>
        <dbReference type="ARBA" id="ARBA00004496"/>
    </source>
</evidence>
<evidence type="ECO:0000256" key="14">
    <source>
        <dbReference type="ARBA" id="ARBA00080675"/>
    </source>
</evidence>
<evidence type="ECO:0000256" key="11">
    <source>
        <dbReference type="ARBA" id="ARBA00023132"/>
    </source>
</evidence>
<dbReference type="OrthoDB" id="25872at2759"/>
<protein>
    <recommendedName>
        <fullName evidence="15">Tip-associated protein</fullName>
    </recommendedName>
    <alternativeName>
        <fullName evidence="13">Tip-associating protein</fullName>
    </alternativeName>
    <alternativeName>
        <fullName evidence="14">mRNA export factor TAP</fullName>
    </alternativeName>
</protein>
<dbReference type="Gene3D" id="3.10.450.50">
    <property type="match status" value="1"/>
</dbReference>
<dbReference type="InterPro" id="IPR015245">
    <property type="entry name" value="Tap_RNA-bd"/>
</dbReference>
<evidence type="ECO:0000256" key="10">
    <source>
        <dbReference type="ARBA" id="ARBA00023010"/>
    </source>
</evidence>
<name>A0A8B7U0C5_CASCN</name>
<evidence type="ECO:0000256" key="7">
    <source>
        <dbReference type="ARBA" id="ARBA00022614"/>
    </source>
</evidence>
<feature type="domain" description="NTF2" evidence="17">
    <location>
        <begin position="485"/>
        <end position="635"/>
    </location>
</feature>
<dbReference type="AlphaFoldDB" id="A0A8B7U0C5"/>
<dbReference type="PROSITE" id="PS51281">
    <property type="entry name" value="TAP_C"/>
    <property type="match status" value="1"/>
</dbReference>
<evidence type="ECO:0000256" key="8">
    <source>
        <dbReference type="ARBA" id="ARBA00022737"/>
    </source>
</evidence>
<evidence type="ECO:0000259" key="18">
    <source>
        <dbReference type="PROSITE" id="PS51281"/>
    </source>
</evidence>
<evidence type="ECO:0000256" key="5">
    <source>
        <dbReference type="ARBA" id="ARBA00022448"/>
    </source>
</evidence>
<evidence type="ECO:0000256" key="9">
    <source>
        <dbReference type="ARBA" id="ARBA00022816"/>
    </source>
</evidence>
<feature type="domain" description="TAP-C" evidence="18">
    <location>
        <begin position="664"/>
        <end position="719"/>
    </location>
</feature>
<dbReference type="SUPFAM" id="SSF46934">
    <property type="entry name" value="UBA-like"/>
    <property type="match status" value="1"/>
</dbReference>
<evidence type="ECO:0000259" key="17">
    <source>
        <dbReference type="PROSITE" id="PS50177"/>
    </source>
</evidence>
<dbReference type="PANTHER" id="PTHR10662">
    <property type="entry name" value="NUCLEAR RNA EXPORT FACTOR"/>
    <property type="match status" value="1"/>
</dbReference>
<dbReference type="Pfam" id="PF24048">
    <property type="entry name" value="LRR_NXF1-5"/>
    <property type="match status" value="1"/>
</dbReference>
<evidence type="ECO:0000256" key="2">
    <source>
        <dbReference type="ARBA" id="ARBA00004567"/>
    </source>
</evidence>
<keyword evidence="7" id="KW-0433">Leucine-rich repeat</keyword>
<dbReference type="Gene3D" id="3.80.10.10">
    <property type="entry name" value="Ribonuclease Inhibitor"/>
    <property type="match status" value="1"/>
</dbReference>
<evidence type="ECO:0000313" key="19">
    <source>
        <dbReference type="RefSeq" id="XP_020011095.1"/>
    </source>
</evidence>
<keyword evidence="5" id="KW-0813">Transport</keyword>
<dbReference type="PROSITE" id="PS50177">
    <property type="entry name" value="NTF2_DOMAIN"/>
    <property type="match status" value="1"/>
</dbReference>
<dbReference type="InterPro" id="IPR057125">
    <property type="entry name" value="NXF1/2/3/5-like_LRR"/>
</dbReference>
<dbReference type="KEGG" id="ccan:109680828"/>
<keyword evidence="6" id="KW-0963">Cytoplasm</keyword>
<dbReference type="InterPro" id="IPR032710">
    <property type="entry name" value="NTF2-like_dom_sf"/>
</dbReference>
<dbReference type="Pfam" id="PF03943">
    <property type="entry name" value="TAP_C"/>
    <property type="match status" value="1"/>
</dbReference>
<dbReference type="FunFam" id="3.80.10.10:FF:000183">
    <property type="entry name" value="nuclear RNA export factor 2-like"/>
    <property type="match status" value="1"/>
</dbReference>
<evidence type="ECO:0000256" key="3">
    <source>
        <dbReference type="ARBA" id="ARBA00004642"/>
    </source>
</evidence>
<evidence type="ECO:0000256" key="15">
    <source>
        <dbReference type="ARBA" id="ARBA00082469"/>
    </source>
</evidence>
<dbReference type="Pfam" id="PF09162">
    <property type="entry name" value="Tap-RNA_bind"/>
    <property type="match status" value="1"/>
</dbReference>
<evidence type="ECO:0000256" key="13">
    <source>
        <dbReference type="ARBA" id="ARBA00077623"/>
    </source>
</evidence>
<feature type="region of interest" description="Disordered" evidence="16">
    <location>
        <begin position="109"/>
        <end position="147"/>
    </location>
</feature>
<dbReference type="SUPFAM" id="SSF54427">
    <property type="entry name" value="NTF2-like"/>
    <property type="match status" value="1"/>
</dbReference>
<dbReference type="GO" id="GO:0005737">
    <property type="term" value="C:cytoplasm"/>
    <property type="evidence" value="ECO:0007669"/>
    <property type="project" value="UniProtKB-SubCell"/>
</dbReference>
<dbReference type="InterPro" id="IPR030217">
    <property type="entry name" value="NXF_fam"/>
</dbReference>
<dbReference type="SUPFAM" id="SSF54928">
    <property type="entry name" value="RNA-binding domain, RBD"/>
    <property type="match status" value="1"/>
</dbReference>
<evidence type="ECO:0000256" key="12">
    <source>
        <dbReference type="ARBA" id="ARBA00023242"/>
    </source>
</evidence>
<dbReference type="Gene3D" id="3.30.70.330">
    <property type="match status" value="1"/>
</dbReference>
<dbReference type="InterPro" id="IPR009060">
    <property type="entry name" value="UBA-like_sf"/>
</dbReference>
<dbReference type="GO" id="GO:0016973">
    <property type="term" value="P:poly(A)+ mRNA export from nucleus"/>
    <property type="evidence" value="ECO:0007669"/>
    <property type="project" value="TreeGrafter"/>
</dbReference>
<accession>A0A8B7U0C5</accession>
<dbReference type="RefSeq" id="XP_020011095.1">
    <property type="nucleotide sequence ID" value="XM_020155506.1"/>
</dbReference>
<comment type="similarity">
    <text evidence="4">Belongs to the NXF family.</text>
</comment>
<dbReference type="GO" id="GO:0015031">
    <property type="term" value="P:protein transport"/>
    <property type="evidence" value="ECO:0007669"/>
    <property type="project" value="UniProtKB-KW"/>
</dbReference>
<comment type="subcellular location">
    <subcellularLocation>
        <location evidence="1">Cytoplasm</location>
    </subcellularLocation>
    <subcellularLocation>
        <location evidence="2">Nucleus</location>
        <location evidence="2">Nuclear pore complex</location>
    </subcellularLocation>
    <subcellularLocation>
        <location evidence="3">Nucleus</location>
        <location evidence="3">Nucleoplasm</location>
    </subcellularLocation>
</comment>
<dbReference type="InterPro" id="IPR012677">
    <property type="entry name" value="Nucleotide-bd_a/b_plait_sf"/>
</dbReference>
<dbReference type="FunFam" id="1.10.8.10:FF:000018">
    <property type="entry name" value="Nuclear RNA export factor 1"/>
    <property type="match status" value="1"/>
</dbReference>
<dbReference type="SMART" id="SM00804">
    <property type="entry name" value="TAP_C"/>
    <property type="match status" value="1"/>
</dbReference>
<dbReference type="InterPro" id="IPR018222">
    <property type="entry name" value="Nuclear_transport_factor_2_euk"/>
</dbReference>
<keyword evidence="9" id="KW-0509">mRNA transport</keyword>
<dbReference type="GO" id="GO:0003723">
    <property type="term" value="F:RNA binding"/>
    <property type="evidence" value="ECO:0007669"/>
    <property type="project" value="InterPro"/>
</dbReference>
<dbReference type="CDD" id="cd14342">
    <property type="entry name" value="UBA_TAP-C"/>
    <property type="match status" value="1"/>
</dbReference>
<dbReference type="Gene3D" id="1.10.8.10">
    <property type="entry name" value="DNA helicase RuvA subunit, C-terminal domain"/>
    <property type="match status" value="1"/>
</dbReference>
<dbReference type="InterPro" id="IPR002075">
    <property type="entry name" value="NTF2_dom"/>
</dbReference>
<dbReference type="FunFam" id="3.30.70.330:FF:000165">
    <property type="entry name" value="nuclear RNA export factor 1"/>
    <property type="match status" value="1"/>
</dbReference>